<keyword evidence="5" id="KW-0411">Iron-sulfur</keyword>
<dbReference type="OrthoDB" id="6258756at2"/>
<dbReference type="Gene3D" id="3.20.20.70">
    <property type="entry name" value="Aldolase class I"/>
    <property type="match status" value="1"/>
</dbReference>
<dbReference type="NCBIfam" id="TIGR04038">
    <property type="entry name" value="tatD_link_rSAM"/>
    <property type="match status" value="1"/>
</dbReference>
<dbReference type="SUPFAM" id="SSF102114">
    <property type="entry name" value="Radical SAM enzymes"/>
    <property type="match status" value="1"/>
</dbReference>
<keyword evidence="2" id="KW-0949">S-adenosyl-L-methionine</keyword>
<keyword evidence="4" id="KW-0408">Iron</keyword>
<gene>
    <name evidence="7" type="ORF">SAMN02745123_00105</name>
</gene>
<evidence type="ECO:0000256" key="1">
    <source>
        <dbReference type="ARBA" id="ARBA00022485"/>
    </source>
</evidence>
<dbReference type="SFLD" id="SFLDS00029">
    <property type="entry name" value="Radical_SAM"/>
    <property type="match status" value="1"/>
</dbReference>
<dbReference type="GO" id="GO:0051539">
    <property type="term" value="F:4 iron, 4 sulfur cluster binding"/>
    <property type="evidence" value="ECO:0007669"/>
    <property type="project" value="UniProtKB-KW"/>
</dbReference>
<dbReference type="Proteomes" id="UP000183997">
    <property type="component" value="Unassembled WGS sequence"/>
</dbReference>
<dbReference type="InterPro" id="IPR058240">
    <property type="entry name" value="rSAM_sf"/>
</dbReference>
<feature type="domain" description="Radical SAM core" evidence="6">
    <location>
        <begin position="9"/>
        <end position="198"/>
    </location>
</feature>
<dbReference type="STRING" id="1121421.SAMN02745123_00105"/>
<dbReference type="PANTHER" id="PTHR42836">
    <property type="entry name" value="7-CARBOXY-7-DEAZAGUANINE SYNTHASE"/>
    <property type="match status" value="1"/>
</dbReference>
<evidence type="ECO:0000256" key="5">
    <source>
        <dbReference type="ARBA" id="ARBA00023014"/>
    </source>
</evidence>
<dbReference type="GO" id="GO:0046872">
    <property type="term" value="F:metal ion binding"/>
    <property type="evidence" value="ECO:0007669"/>
    <property type="project" value="UniProtKB-KW"/>
</dbReference>
<dbReference type="EMBL" id="FRAR01000004">
    <property type="protein sequence ID" value="SHJ94441.1"/>
    <property type="molecule type" value="Genomic_DNA"/>
</dbReference>
<evidence type="ECO:0000256" key="2">
    <source>
        <dbReference type="ARBA" id="ARBA00022691"/>
    </source>
</evidence>
<dbReference type="InterPro" id="IPR023821">
    <property type="entry name" value="rSAM_TatD-assoc"/>
</dbReference>
<keyword evidence="3" id="KW-0479">Metal-binding</keyword>
<dbReference type="GO" id="GO:0003824">
    <property type="term" value="F:catalytic activity"/>
    <property type="evidence" value="ECO:0007669"/>
    <property type="project" value="InterPro"/>
</dbReference>
<dbReference type="AlphaFoldDB" id="A0A1M6NFA9"/>
<evidence type="ECO:0000259" key="6">
    <source>
        <dbReference type="PROSITE" id="PS51918"/>
    </source>
</evidence>
<evidence type="ECO:0000256" key="4">
    <source>
        <dbReference type="ARBA" id="ARBA00023004"/>
    </source>
</evidence>
<evidence type="ECO:0000256" key="3">
    <source>
        <dbReference type="ARBA" id="ARBA00022723"/>
    </source>
</evidence>
<protein>
    <submittedName>
        <fullName evidence="7">Radical SAM protein, TatD family-associated</fullName>
    </submittedName>
</protein>
<evidence type="ECO:0000313" key="7">
    <source>
        <dbReference type="EMBL" id="SHJ94441.1"/>
    </source>
</evidence>
<accession>A0A1M6NFA9</accession>
<dbReference type="PROSITE" id="PS51918">
    <property type="entry name" value="RADICAL_SAM"/>
    <property type="match status" value="1"/>
</dbReference>
<sequence>MDNTFTLCYQIGDALYLNITNRCSNRCAFCIRDTDNGVGYHLWLDKDPTAAEILNTIDNPAQYREIVFCGYGEPLSRLDVVKEVAAVLKERGARSIRVNTNGQANQYYGRNVVSDLVGLVDVISISLNAQNAVSYMELCHPQGGEEAYYAMLDFARKCVGVIPKVILSVVEWPGVDVEACRSIAKNLGAEFRLRKYTG</sequence>
<dbReference type="CDD" id="cd01335">
    <property type="entry name" value="Radical_SAM"/>
    <property type="match status" value="1"/>
</dbReference>
<proteinExistence type="predicted"/>
<name>A0A1M6NFA9_9FIRM</name>
<evidence type="ECO:0000313" key="8">
    <source>
        <dbReference type="Proteomes" id="UP000183997"/>
    </source>
</evidence>
<dbReference type="PANTHER" id="PTHR42836:SF1">
    <property type="entry name" value="7-CARBOXY-7-DEAZAGUANINE SYNTHASE"/>
    <property type="match status" value="1"/>
</dbReference>
<dbReference type="InterPro" id="IPR007197">
    <property type="entry name" value="rSAM"/>
</dbReference>
<organism evidence="7 8">
    <name type="scientific">Desulforamulus aeronauticus DSM 10349</name>
    <dbReference type="NCBI Taxonomy" id="1121421"/>
    <lineage>
        <taxon>Bacteria</taxon>
        <taxon>Bacillati</taxon>
        <taxon>Bacillota</taxon>
        <taxon>Clostridia</taxon>
        <taxon>Eubacteriales</taxon>
        <taxon>Peptococcaceae</taxon>
        <taxon>Desulforamulus</taxon>
    </lineage>
</organism>
<dbReference type="SFLD" id="SFLDG01111">
    <property type="entry name" value="Uncharacterised_Radical_SAM_Su"/>
    <property type="match status" value="1"/>
</dbReference>
<dbReference type="RefSeq" id="WP_072910323.1">
    <property type="nucleotide sequence ID" value="NZ_FRAR01000004.1"/>
</dbReference>
<dbReference type="InterPro" id="IPR013785">
    <property type="entry name" value="Aldolase_TIM"/>
</dbReference>
<keyword evidence="8" id="KW-1185">Reference proteome</keyword>
<keyword evidence="1" id="KW-0004">4Fe-4S</keyword>
<dbReference type="Pfam" id="PF04055">
    <property type="entry name" value="Radical_SAM"/>
    <property type="match status" value="1"/>
</dbReference>
<reference evidence="8" key="1">
    <citation type="submission" date="2016-11" db="EMBL/GenBank/DDBJ databases">
        <authorList>
            <person name="Varghese N."/>
            <person name="Submissions S."/>
        </authorList>
    </citation>
    <scope>NUCLEOTIDE SEQUENCE [LARGE SCALE GENOMIC DNA]</scope>
    <source>
        <strain evidence="8">DSM 10349</strain>
    </source>
</reference>